<keyword evidence="3" id="KW-1185">Reference proteome</keyword>
<dbReference type="RefSeq" id="XP_040655931.1">
    <property type="nucleotide sequence ID" value="XM_040800898.1"/>
</dbReference>
<name>A0A151GHN9_DRECN</name>
<dbReference type="InParanoid" id="A0A151GHN9"/>
<dbReference type="EMBL" id="LAYC01000002">
    <property type="protein sequence ID" value="KYK56579.1"/>
    <property type="molecule type" value="Genomic_DNA"/>
</dbReference>
<evidence type="ECO:0000313" key="2">
    <source>
        <dbReference type="EMBL" id="KYK56579.1"/>
    </source>
</evidence>
<organism evidence="2 3">
    <name type="scientific">Drechmeria coniospora</name>
    <name type="common">Nematophagous fungus</name>
    <name type="synonym">Meria coniospora</name>
    <dbReference type="NCBI Taxonomy" id="98403"/>
    <lineage>
        <taxon>Eukaryota</taxon>
        <taxon>Fungi</taxon>
        <taxon>Dikarya</taxon>
        <taxon>Ascomycota</taxon>
        <taxon>Pezizomycotina</taxon>
        <taxon>Sordariomycetes</taxon>
        <taxon>Hypocreomycetidae</taxon>
        <taxon>Hypocreales</taxon>
        <taxon>Ophiocordycipitaceae</taxon>
        <taxon>Drechmeria</taxon>
    </lineage>
</organism>
<dbReference type="GeneID" id="63716223"/>
<dbReference type="Proteomes" id="UP000076580">
    <property type="component" value="Chromosome 02"/>
</dbReference>
<reference evidence="2 3" key="1">
    <citation type="journal article" date="2016" name="Sci. Rep.">
        <title>Insights into Adaptations to a Near-Obligate Nematode Endoparasitic Lifestyle from the Finished Genome of Drechmeria coniospora.</title>
        <authorList>
            <person name="Zhang L."/>
            <person name="Zhou Z."/>
            <person name="Guo Q."/>
            <person name="Fokkens L."/>
            <person name="Miskei M."/>
            <person name="Pocsi I."/>
            <person name="Zhang W."/>
            <person name="Chen M."/>
            <person name="Wang L."/>
            <person name="Sun Y."/>
            <person name="Donzelli B.G."/>
            <person name="Gibson D.M."/>
            <person name="Nelson D.R."/>
            <person name="Luo J.G."/>
            <person name="Rep M."/>
            <person name="Liu H."/>
            <person name="Yang S."/>
            <person name="Wang J."/>
            <person name="Krasnoff S.B."/>
            <person name="Xu Y."/>
            <person name="Molnar I."/>
            <person name="Lin M."/>
        </authorList>
    </citation>
    <scope>NUCLEOTIDE SEQUENCE [LARGE SCALE GENOMIC DNA]</scope>
    <source>
        <strain evidence="2 3">ARSEF 6962</strain>
    </source>
</reference>
<comment type="caution">
    <text evidence="2">The sequence shown here is derived from an EMBL/GenBank/DDBJ whole genome shotgun (WGS) entry which is preliminary data.</text>
</comment>
<accession>A0A151GHN9</accession>
<keyword evidence="1" id="KW-0732">Signal</keyword>
<dbReference type="AlphaFoldDB" id="A0A151GHN9"/>
<protein>
    <submittedName>
        <fullName evidence="2">Uncharacterized protein</fullName>
    </submittedName>
</protein>
<feature type="chain" id="PRO_5012588161" evidence="1">
    <location>
        <begin position="16"/>
        <end position="173"/>
    </location>
</feature>
<proteinExistence type="predicted"/>
<feature type="signal peptide" evidence="1">
    <location>
        <begin position="1"/>
        <end position="15"/>
    </location>
</feature>
<evidence type="ECO:0000313" key="3">
    <source>
        <dbReference type="Proteomes" id="UP000076580"/>
    </source>
</evidence>
<evidence type="ECO:0000256" key="1">
    <source>
        <dbReference type="SAM" id="SignalP"/>
    </source>
</evidence>
<gene>
    <name evidence="2" type="ORF">DCS_03580</name>
</gene>
<sequence length="173" mass="18627">MKFSVAILFAAVASAGTINRRGVATDTVNDIYNNVYLLRKGIDKGAPTQASVDKFFKDFFARMAVDSKTLQGLPSAERDEASLVQLAHDYPAIGTTIQLAVEGNKALQCYMVQDLLVHTRAVFSNLAAFIHDSVAKVHHEAITSQAADLDEILSDALNGCASSSRSTIRPIQA</sequence>